<keyword evidence="2" id="KW-0560">Oxidoreductase</keyword>
<dbReference type="PROSITE" id="PS50065">
    <property type="entry name" value="HMG_COA_REDUCTASE_4"/>
    <property type="match status" value="1"/>
</dbReference>
<keyword evidence="5" id="KW-1185">Reference proteome</keyword>
<dbReference type="GO" id="GO:0004420">
    <property type="term" value="F:hydroxymethylglutaryl-CoA reductase (NADPH) activity"/>
    <property type="evidence" value="ECO:0007669"/>
    <property type="project" value="InterPro"/>
</dbReference>
<dbReference type="Pfam" id="PF00368">
    <property type="entry name" value="HMG-CoA_red"/>
    <property type="match status" value="1"/>
</dbReference>
<feature type="domain" description="Aminoglycoside phosphotransferase" evidence="3">
    <location>
        <begin position="510"/>
        <end position="688"/>
    </location>
</feature>
<dbReference type="Gene3D" id="3.90.770.10">
    <property type="entry name" value="3-hydroxy-3-methylglutaryl-coenzyme A Reductase, Chain A, domain 2"/>
    <property type="match status" value="1"/>
</dbReference>
<dbReference type="AlphaFoldDB" id="A0AAC9I8U6"/>
<dbReference type="SUPFAM" id="SSF56542">
    <property type="entry name" value="Substrate-binding domain of HMG-CoA reductase"/>
    <property type="match status" value="1"/>
</dbReference>
<evidence type="ECO:0000256" key="2">
    <source>
        <dbReference type="ARBA" id="ARBA00023002"/>
    </source>
</evidence>
<dbReference type="PRINTS" id="PR00071">
    <property type="entry name" value="HMGCOARDTASE"/>
</dbReference>
<dbReference type="PANTHER" id="PTHR10572:SF24">
    <property type="entry name" value="3-HYDROXY-3-METHYLGLUTARYL-COENZYME A REDUCTASE"/>
    <property type="match status" value="1"/>
</dbReference>
<evidence type="ECO:0000259" key="3">
    <source>
        <dbReference type="Pfam" id="PF01636"/>
    </source>
</evidence>
<dbReference type="RefSeq" id="WP_051877638.1">
    <property type="nucleotide sequence ID" value="NZ_CP017479.1"/>
</dbReference>
<comment type="similarity">
    <text evidence="1">Belongs to the HMG-CoA reductase family.</text>
</comment>
<dbReference type="InterPro" id="IPR002202">
    <property type="entry name" value="HMG_CoA_Rdtase"/>
</dbReference>
<evidence type="ECO:0000313" key="4">
    <source>
        <dbReference type="EMBL" id="AOW10367.1"/>
    </source>
</evidence>
<gene>
    <name evidence="4" type="ORF">EM308_13115</name>
</gene>
<dbReference type="Gene3D" id="3.30.70.420">
    <property type="entry name" value="Hydroxymethylglutaryl-CoA reductase, class I/II, NAD/NADP-binding domain"/>
    <property type="match status" value="1"/>
</dbReference>
<accession>A0AAC9I8U6</accession>
<dbReference type="SUPFAM" id="SSF55035">
    <property type="entry name" value="NAD-binding domain of HMG-CoA reductase"/>
    <property type="match status" value="1"/>
</dbReference>
<dbReference type="InterPro" id="IPR009023">
    <property type="entry name" value="HMG_CoA_Rdtase_NAD(P)-bd_sf"/>
</dbReference>
<dbReference type="Gene3D" id="3.90.1200.10">
    <property type="match status" value="1"/>
</dbReference>
<dbReference type="PANTHER" id="PTHR10572">
    <property type="entry name" value="3-HYDROXY-3-METHYLGLUTARYL-COENZYME A REDUCTASE"/>
    <property type="match status" value="1"/>
</dbReference>
<dbReference type="Proteomes" id="UP000175968">
    <property type="component" value="Chromosome"/>
</dbReference>
<dbReference type="GO" id="GO:0015936">
    <property type="term" value="P:coenzyme A metabolic process"/>
    <property type="evidence" value="ECO:0007669"/>
    <property type="project" value="InterPro"/>
</dbReference>
<dbReference type="InterPro" id="IPR002575">
    <property type="entry name" value="Aminoglycoside_PTrfase"/>
</dbReference>
<dbReference type="SUPFAM" id="SSF56112">
    <property type="entry name" value="Protein kinase-like (PK-like)"/>
    <property type="match status" value="1"/>
</dbReference>
<evidence type="ECO:0000313" key="5">
    <source>
        <dbReference type="Proteomes" id="UP000175968"/>
    </source>
</evidence>
<dbReference type="Pfam" id="PF01636">
    <property type="entry name" value="APH"/>
    <property type="match status" value="1"/>
</dbReference>
<sequence length="767" mass="87504">MNEFPVVPGRGLVTKVSTQLRHEFMEKNNFNVNKIAKTDLEFDDINNNIESFVGSTEIPLGIVGPILFNENEELVYCLAGTLEGALVASMNRGAKAITNSGGFSANVVWQKMCRVPMFIFNQVNEALEFKKYAIANFQDIKKVAEQYSNHAKLNEIEVIQMDSVVHVKFVYTTGDASGQNMTTSCTWHAMLYIVDKFKLDTQINPIDFIIEGNGSSDKKVSKSNIENGRGINVTAECKLTEKVINQILRTTSEKLYQCFLPSKKMTASNGMVGYNINVANTIAAIFVATGQDLASIHESSVGFLNLKKTDDGLMLQLNLTNLVIGTVGGGTQLPKQSEALELMGCLGNGKVERLAKLICGFALGLEISTYSAIVSGEFAKAHEKMGRNKPKNWLTRSELTSDFLVSTLNENHQKDIFEINIADDYLIENGIITNIASRINKKLIGFVPLNSKHQNNGENISKTKLLLKSKALDEEVIKGLHLISASIDPKLSDLFKSSKENLEFINSHIKEIEIYKYLVSVKFHFIPKYYGSKIDAKREIYFFIQEFLDYSKFRIVNSENHPEKWKKDDIFRVISVINKFHNTAEISKLEIVQEFTPWKSKDLYKKLLNLLINENEEHPNHEQLKNLLGNIDLFEEEAEAINLKKSIIHNDFNSRNIFMDYSGNPVFYDWELAVIDFKHRDIVEFLSFVLNDNFTNEDLFHYLKFHHNLNENECWLEYLKAYKYSLKVYLACRVSFYEVSGILVKYDFSKRVMNNAFKMLEMLETYE</sequence>
<dbReference type="EMBL" id="CP017479">
    <property type="protein sequence ID" value="AOW10367.1"/>
    <property type="molecule type" value="Genomic_DNA"/>
</dbReference>
<dbReference type="InterPro" id="IPR009029">
    <property type="entry name" value="HMG_CoA_Rdtase_sub-bd_dom_sf"/>
</dbReference>
<dbReference type="InterPro" id="IPR011009">
    <property type="entry name" value="Kinase-like_dom_sf"/>
</dbReference>
<reference evidence="4 5" key="1">
    <citation type="submission" date="2016-10" db="EMBL/GenBank/DDBJ databases">
        <title>Flavobacterium gilvum sp. nov., isolated from stream water.</title>
        <authorList>
            <person name="Shin S.-K."/>
            <person name="Cho Y.-J."/>
            <person name="Yi H."/>
        </authorList>
    </citation>
    <scope>NUCLEOTIDE SEQUENCE [LARGE SCALE GENOMIC DNA]</scope>
    <source>
        <strain evidence="4 5">EM1308</strain>
    </source>
</reference>
<protein>
    <recommendedName>
        <fullName evidence="3">Aminoglycoside phosphotransferase domain-containing protein</fullName>
    </recommendedName>
</protein>
<organism evidence="4 5">
    <name type="scientific">Flavobacterium gilvum</name>
    <dbReference type="NCBI Taxonomy" id="1492737"/>
    <lineage>
        <taxon>Bacteria</taxon>
        <taxon>Pseudomonadati</taxon>
        <taxon>Bacteroidota</taxon>
        <taxon>Flavobacteriia</taxon>
        <taxon>Flavobacteriales</taxon>
        <taxon>Flavobacteriaceae</taxon>
        <taxon>Flavobacterium</taxon>
    </lineage>
</organism>
<evidence type="ECO:0000256" key="1">
    <source>
        <dbReference type="ARBA" id="ARBA00007661"/>
    </source>
</evidence>
<name>A0AAC9I8U6_9FLAO</name>
<dbReference type="KEGG" id="fgl:EM308_13115"/>
<proteinExistence type="inferred from homology"/>
<dbReference type="PROSITE" id="PS00318">
    <property type="entry name" value="HMG_COA_REDUCTASE_2"/>
    <property type="match status" value="1"/>
</dbReference>
<dbReference type="InterPro" id="IPR023076">
    <property type="entry name" value="HMG_CoA_Rdtase_CS"/>
</dbReference>
<dbReference type="InterPro" id="IPR023074">
    <property type="entry name" value="HMG_CoA_Rdtase_cat_sf"/>
</dbReference>